<keyword evidence="2" id="KW-0964">Secreted</keyword>
<dbReference type="RefSeq" id="WP_073103930.1">
    <property type="nucleotide sequence ID" value="NZ_FQZY01000006.1"/>
</dbReference>
<evidence type="ECO:0000256" key="6">
    <source>
        <dbReference type="SAM" id="SignalP"/>
    </source>
</evidence>
<feature type="signal peptide" evidence="6">
    <location>
        <begin position="1"/>
        <end position="29"/>
    </location>
</feature>
<keyword evidence="1" id="KW-0134">Cell wall</keyword>
<keyword evidence="3 6" id="KW-0732">Signal</keyword>
<dbReference type="Proteomes" id="UP000184301">
    <property type="component" value="Unassembled WGS sequence"/>
</dbReference>
<keyword evidence="11" id="KW-1185">Reference proteome</keyword>
<dbReference type="InterPro" id="IPR041033">
    <property type="entry name" value="SpaA_PFL_dom_1"/>
</dbReference>
<evidence type="ECO:0000256" key="2">
    <source>
        <dbReference type="ARBA" id="ARBA00022525"/>
    </source>
</evidence>
<dbReference type="Gene3D" id="2.60.40.10">
    <property type="entry name" value="Immunoglobulins"/>
    <property type="match status" value="1"/>
</dbReference>
<dbReference type="EMBL" id="FQZY01000006">
    <property type="protein sequence ID" value="SHJ28770.1"/>
    <property type="molecule type" value="Genomic_DNA"/>
</dbReference>
<evidence type="ECO:0000313" key="10">
    <source>
        <dbReference type="EMBL" id="SHJ28770.1"/>
    </source>
</evidence>
<gene>
    <name evidence="10" type="ORF">SAMN02745243_00203</name>
</gene>
<dbReference type="InterPro" id="IPR026466">
    <property type="entry name" value="Fim_isopep_form_D2_dom"/>
</dbReference>
<feature type="transmembrane region" description="Helical" evidence="5">
    <location>
        <begin position="497"/>
        <end position="517"/>
    </location>
</feature>
<dbReference type="Pfam" id="PF17802">
    <property type="entry name" value="SpaA"/>
    <property type="match status" value="1"/>
</dbReference>
<accession>A0A1M6I2X6</accession>
<feature type="domain" description="Gram-positive pilin backbone subunit 2 Cna-B-like" evidence="8">
    <location>
        <begin position="209"/>
        <end position="329"/>
    </location>
</feature>
<evidence type="ECO:0000259" key="9">
    <source>
        <dbReference type="Pfam" id="PF17802"/>
    </source>
</evidence>
<dbReference type="SUPFAM" id="SSF49478">
    <property type="entry name" value="Cna protein B-type domain"/>
    <property type="match status" value="1"/>
</dbReference>
<organism evidence="10 11">
    <name type="scientific">Hespellia stercorisuis DSM 15480</name>
    <dbReference type="NCBI Taxonomy" id="1121950"/>
    <lineage>
        <taxon>Bacteria</taxon>
        <taxon>Bacillati</taxon>
        <taxon>Bacillota</taxon>
        <taxon>Clostridia</taxon>
        <taxon>Lachnospirales</taxon>
        <taxon>Lachnospiraceae</taxon>
        <taxon>Hespellia</taxon>
    </lineage>
</organism>
<dbReference type="InterPro" id="IPR013783">
    <property type="entry name" value="Ig-like_fold"/>
</dbReference>
<dbReference type="NCBIfam" id="TIGR04226">
    <property type="entry name" value="RrgB_K2N_iso_D2"/>
    <property type="match status" value="1"/>
</dbReference>
<evidence type="ECO:0000256" key="3">
    <source>
        <dbReference type="ARBA" id="ARBA00022729"/>
    </source>
</evidence>
<dbReference type="InterPro" id="IPR032334">
    <property type="entry name" value="GramPos_pilinBB"/>
</dbReference>
<dbReference type="Gene3D" id="2.60.40.740">
    <property type="match status" value="1"/>
</dbReference>
<dbReference type="Pfam" id="PF00746">
    <property type="entry name" value="Gram_pos_anchor"/>
    <property type="match status" value="1"/>
</dbReference>
<evidence type="ECO:0000259" key="7">
    <source>
        <dbReference type="Pfam" id="PF00746"/>
    </source>
</evidence>
<keyword evidence="5" id="KW-0812">Transmembrane</keyword>
<evidence type="ECO:0000259" key="8">
    <source>
        <dbReference type="Pfam" id="PF16569"/>
    </source>
</evidence>
<name>A0A1M6I2X6_9FIRM</name>
<evidence type="ECO:0000256" key="1">
    <source>
        <dbReference type="ARBA" id="ARBA00022512"/>
    </source>
</evidence>
<dbReference type="AlphaFoldDB" id="A0A1M6I2X6"/>
<sequence length="527" mass="55107">MKRFKKMKTMLAVLLAMVLTLGMGTSVFAAANNSIQVTGNKEFAGKKVDAYQMFSATTSGTAIAYTLNPQYESFFKSNADYGCTDLTGTALSDAAYQYVQKLGSNDDAKVTAFAKEVSDYMRNNTTETFTVAGTATASETGAATITGLEDGYYLVLPDSGSTSATRKTAAQLISVTGGSTEAINLKSEYPTVDKEITGGTAPGATDANIGDTVTFTLTSKVPDMTDYDTYTFKFLDTLSKGLTFGSVTSVTVDGVAITPETDYTVSSAPNTTDNTKTDVTIELTGMKDKYADKAGKTIVVTYTATLNENAVSGTVGNENSAKIEYSNDPTGNGTGTSTPDVVKTYTFDFTLDKYTGTYGNDATRLAGATFELRKGADAGSAAAISLIQVKAGTATEAAVYRPAKAGETGTVTSVTTPESGKIQFTGLDAGTYYLFETAAPDGYNKLAAPITVEISADYNKTTGELETVSVKYNGTAAETGNIVPVQNNTGTTLPSTGGLGTLLLTIAGVCLVIFGLVRRNRKMKVNG</sequence>
<keyword evidence="5" id="KW-0472">Membrane</keyword>
<keyword evidence="5" id="KW-1133">Transmembrane helix</keyword>
<dbReference type="InterPro" id="IPR048052">
    <property type="entry name" value="FM1-like"/>
</dbReference>
<dbReference type="NCBIfam" id="NF033902">
    <property type="entry name" value="iso_D2_wall_anc"/>
    <property type="match status" value="1"/>
</dbReference>
<proteinExistence type="predicted"/>
<dbReference type="NCBIfam" id="TIGR01167">
    <property type="entry name" value="LPXTG_anchor"/>
    <property type="match status" value="1"/>
</dbReference>
<protein>
    <submittedName>
        <fullName evidence="10">LPXTG-motif cell wall anchor domain-containing protein/fimbrial isopeptide formation D2 domain-containing protein</fullName>
    </submittedName>
</protein>
<evidence type="ECO:0000256" key="5">
    <source>
        <dbReference type="SAM" id="Phobius"/>
    </source>
</evidence>
<evidence type="ECO:0000256" key="4">
    <source>
        <dbReference type="ARBA" id="ARBA00023088"/>
    </source>
</evidence>
<feature type="domain" description="Gram-positive cocci surface proteins LPxTG" evidence="7">
    <location>
        <begin position="486"/>
        <end position="525"/>
    </location>
</feature>
<keyword evidence="4" id="KW-0572">Peptidoglycan-anchor</keyword>
<evidence type="ECO:0000313" key="11">
    <source>
        <dbReference type="Proteomes" id="UP000184301"/>
    </source>
</evidence>
<feature type="domain" description="SpaA-like prealbumin fold" evidence="9">
    <location>
        <begin position="360"/>
        <end position="461"/>
    </location>
</feature>
<dbReference type="InterPro" id="IPR019931">
    <property type="entry name" value="LPXTG_anchor"/>
</dbReference>
<dbReference type="Pfam" id="PF16569">
    <property type="entry name" value="GramPos_pilinBB"/>
    <property type="match status" value="1"/>
</dbReference>
<feature type="chain" id="PRO_5012951828" evidence="6">
    <location>
        <begin position="30"/>
        <end position="527"/>
    </location>
</feature>
<dbReference type="STRING" id="1121950.SAMN02745243_00203"/>
<reference evidence="10 11" key="1">
    <citation type="submission" date="2016-11" db="EMBL/GenBank/DDBJ databases">
        <authorList>
            <person name="Jaros S."/>
            <person name="Januszkiewicz K."/>
            <person name="Wedrychowicz H."/>
        </authorList>
    </citation>
    <scope>NUCLEOTIDE SEQUENCE [LARGE SCALE GENOMIC DNA]</scope>
    <source>
        <strain evidence="10 11">DSM 15480</strain>
    </source>
</reference>
<dbReference type="OrthoDB" id="2199792at2"/>